<keyword evidence="5 7" id="KW-1133">Transmembrane helix</keyword>
<evidence type="ECO:0000259" key="9">
    <source>
        <dbReference type="Pfam" id="PF16916"/>
    </source>
</evidence>
<feature type="transmembrane region" description="Helical" evidence="7">
    <location>
        <begin position="127"/>
        <end position="151"/>
    </location>
</feature>
<comment type="caution">
    <text evidence="10">The sequence shown here is derived from an EMBL/GenBank/DDBJ whole genome shotgun (WGS) entry which is preliminary data.</text>
</comment>
<evidence type="ECO:0000256" key="1">
    <source>
        <dbReference type="ARBA" id="ARBA00004141"/>
    </source>
</evidence>
<protein>
    <submittedName>
        <fullName evidence="10">Cation diffusion facilitator family transporter</fullName>
    </submittedName>
</protein>
<name>A0ABU3Z5R2_9FIRM</name>
<dbReference type="SUPFAM" id="SSF161111">
    <property type="entry name" value="Cation efflux protein transmembrane domain-like"/>
    <property type="match status" value="1"/>
</dbReference>
<dbReference type="InterPro" id="IPR050291">
    <property type="entry name" value="CDF_Transporter"/>
</dbReference>
<evidence type="ECO:0000256" key="7">
    <source>
        <dbReference type="SAM" id="Phobius"/>
    </source>
</evidence>
<evidence type="ECO:0000256" key="5">
    <source>
        <dbReference type="ARBA" id="ARBA00022989"/>
    </source>
</evidence>
<dbReference type="Gene3D" id="1.20.1510.10">
    <property type="entry name" value="Cation efflux protein transmembrane domain"/>
    <property type="match status" value="1"/>
</dbReference>
<sequence>MKNFLVSLFIKTKGKDQQGIRYVYGRMAGIVGVIVNVLICVMELVVGLLIGSIAMVSDAVHTVADAGGSLLTLISFKLSDAKPDAEHPYGHGRMEYLLSIGFSLILFVVAVQLGIESVHRIFNPEPVAFSFVSLAVMLGVIGLKFWLSSFLQAIGKDIDSPILVANGKESLSDVMDTAVIAIGLVVGEYLDVHIDGYLGLFVAALIGWAGIRILLEGANRIMGYEPSKARVNEIKTFVKNYPGVLGVHDLLIHDYGPGHEYASIHVEVDANMSTMDSHNLLDSIERGMYRKLNIHLTTHMDPLVLDKVTQEWADRLNQIAKAFDEKAEVHDVRISERSDTDKQLDFMMTVPFCNQTTEADVRKVMVACIRAINPNMNVHMRYMKTN</sequence>
<comment type="subcellular location">
    <subcellularLocation>
        <location evidence="1">Membrane</location>
        <topology evidence="1">Multi-pass membrane protein</topology>
    </subcellularLocation>
</comment>
<dbReference type="Pfam" id="PF01545">
    <property type="entry name" value="Cation_efflux"/>
    <property type="match status" value="1"/>
</dbReference>
<evidence type="ECO:0000259" key="8">
    <source>
        <dbReference type="Pfam" id="PF01545"/>
    </source>
</evidence>
<dbReference type="Gene3D" id="3.30.70.1350">
    <property type="entry name" value="Cation efflux protein, cytoplasmic domain"/>
    <property type="match status" value="1"/>
</dbReference>
<dbReference type="EMBL" id="JAWJZB010000001">
    <property type="protein sequence ID" value="MDV5087247.1"/>
    <property type="molecule type" value="Genomic_DNA"/>
</dbReference>
<dbReference type="RefSeq" id="WP_317329127.1">
    <property type="nucleotide sequence ID" value="NZ_JAWJZA010000027.1"/>
</dbReference>
<feature type="domain" description="Cation efflux protein transmembrane" evidence="8">
    <location>
        <begin position="30"/>
        <end position="220"/>
    </location>
</feature>
<organism evidence="10 11">
    <name type="scientific">Veillonella absiana</name>
    <dbReference type="NCBI Taxonomy" id="3079305"/>
    <lineage>
        <taxon>Bacteria</taxon>
        <taxon>Bacillati</taxon>
        <taxon>Bacillota</taxon>
        <taxon>Negativicutes</taxon>
        <taxon>Veillonellales</taxon>
        <taxon>Veillonellaceae</taxon>
        <taxon>Veillonella</taxon>
    </lineage>
</organism>
<dbReference type="InterPro" id="IPR002524">
    <property type="entry name" value="Cation_efflux"/>
</dbReference>
<dbReference type="PANTHER" id="PTHR43840">
    <property type="entry name" value="MITOCHONDRIAL METAL TRANSPORTER 1-RELATED"/>
    <property type="match status" value="1"/>
</dbReference>
<dbReference type="Pfam" id="PF16916">
    <property type="entry name" value="ZT_dimer"/>
    <property type="match status" value="1"/>
</dbReference>
<keyword evidence="11" id="KW-1185">Reference proteome</keyword>
<feature type="domain" description="Cation efflux protein cytoplasmic" evidence="9">
    <location>
        <begin position="226"/>
        <end position="302"/>
    </location>
</feature>
<gene>
    <name evidence="10" type="ORF">RVY80_00020</name>
</gene>
<dbReference type="InterPro" id="IPR027469">
    <property type="entry name" value="Cation_efflux_TMD_sf"/>
</dbReference>
<dbReference type="InterPro" id="IPR027470">
    <property type="entry name" value="Cation_efflux_CTD"/>
</dbReference>
<keyword evidence="3" id="KW-0813">Transport</keyword>
<reference evidence="10 11" key="1">
    <citation type="submission" date="2023-10" db="EMBL/GenBank/DDBJ databases">
        <title>Veillonella sp. nov., isolated from a pig farm feces dump.</title>
        <authorList>
            <person name="Chang Y.-H."/>
        </authorList>
    </citation>
    <scope>NUCLEOTIDE SEQUENCE [LARGE SCALE GENOMIC DNA]</scope>
    <source>
        <strain evidence="10 11">YH-vei2233</strain>
    </source>
</reference>
<evidence type="ECO:0000256" key="4">
    <source>
        <dbReference type="ARBA" id="ARBA00022692"/>
    </source>
</evidence>
<evidence type="ECO:0000256" key="2">
    <source>
        <dbReference type="ARBA" id="ARBA00008114"/>
    </source>
</evidence>
<evidence type="ECO:0000256" key="3">
    <source>
        <dbReference type="ARBA" id="ARBA00022448"/>
    </source>
</evidence>
<dbReference type="Proteomes" id="UP001272515">
    <property type="component" value="Unassembled WGS sequence"/>
</dbReference>
<feature type="transmembrane region" description="Helical" evidence="7">
    <location>
        <begin position="96"/>
        <end position="115"/>
    </location>
</feature>
<evidence type="ECO:0000256" key="6">
    <source>
        <dbReference type="ARBA" id="ARBA00023136"/>
    </source>
</evidence>
<comment type="similarity">
    <text evidence="2">Belongs to the cation diffusion facilitator (CDF) transporter (TC 2.A.4) family.</text>
</comment>
<dbReference type="InterPro" id="IPR058533">
    <property type="entry name" value="Cation_efflux_TM"/>
</dbReference>
<dbReference type="NCBIfam" id="TIGR01297">
    <property type="entry name" value="CDF"/>
    <property type="match status" value="1"/>
</dbReference>
<dbReference type="SUPFAM" id="SSF160240">
    <property type="entry name" value="Cation efflux protein cytoplasmic domain-like"/>
    <property type="match status" value="1"/>
</dbReference>
<dbReference type="PANTHER" id="PTHR43840:SF50">
    <property type="entry name" value="MANGANESE EFFLUX SYSTEM PROTEIN MNES"/>
    <property type="match status" value="1"/>
</dbReference>
<feature type="transmembrane region" description="Helical" evidence="7">
    <location>
        <begin position="27"/>
        <end position="53"/>
    </location>
</feature>
<accession>A0ABU3Z5R2</accession>
<evidence type="ECO:0000313" key="10">
    <source>
        <dbReference type="EMBL" id="MDV5087247.1"/>
    </source>
</evidence>
<dbReference type="InterPro" id="IPR036837">
    <property type="entry name" value="Cation_efflux_CTD_sf"/>
</dbReference>
<keyword evidence="6 7" id="KW-0472">Membrane</keyword>
<proteinExistence type="inferred from homology"/>
<keyword evidence="4 7" id="KW-0812">Transmembrane</keyword>
<feature type="transmembrane region" description="Helical" evidence="7">
    <location>
        <begin position="196"/>
        <end position="215"/>
    </location>
</feature>
<evidence type="ECO:0000313" key="11">
    <source>
        <dbReference type="Proteomes" id="UP001272515"/>
    </source>
</evidence>